<keyword evidence="1" id="KW-0732">Signal</keyword>
<organism evidence="2 3">
    <name type="scientific">Rhizoclosmatium globosum</name>
    <dbReference type="NCBI Taxonomy" id="329046"/>
    <lineage>
        <taxon>Eukaryota</taxon>
        <taxon>Fungi</taxon>
        <taxon>Fungi incertae sedis</taxon>
        <taxon>Chytridiomycota</taxon>
        <taxon>Chytridiomycota incertae sedis</taxon>
        <taxon>Chytridiomycetes</taxon>
        <taxon>Chytridiales</taxon>
        <taxon>Chytriomycetaceae</taxon>
        <taxon>Rhizoclosmatium</taxon>
    </lineage>
</organism>
<evidence type="ECO:0000256" key="1">
    <source>
        <dbReference type="SAM" id="SignalP"/>
    </source>
</evidence>
<evidence type="ECO:0008006" key="4">
    <source>
        <dbReference type="Google" id="ProtNLM"/>
    </source>
</evidence>
<gene>
    <name evidence="2" type="ORF">BCR33DRAFT_739844</name>
</gene>
<comment type="caution">
    <text evidence="2">The sequence shown here is derived from an EMBL/GenBank/DDBJ whole genome shotgun (WGS) entry which is preliminary data.</text>
</comment>
<evidence type="ECO:0000313" key="2">
    <source>
        <dbReference type="EMBL" id="ORY41358.1"/>
    </source>
</evidence>
<proteinExistence type="predicted"/>
<dbReference type="EMBL" id="MCGO01000032">
    <property type="protein sequence ID" value="ORY41358.1"/>
    <property type="molecule type" value="Genomic_DNA"/>
</dbReference>
<keyword evidence="3" id="KW-1185">Reference proteome</keyword>
<reference evidence="2 3" key="1">
    <citation type="submission" date="2016-07" db="EMBL/GenBank/DDBJ databases">
        <title>Pervasive Adenine N6-methylation of Active Genes in Fungi.</title>
        <authorList>
            <consortium name="DOE Joint Genome Institute"/>
            <person name="Mondo S.J."/>
            <person name="Dannebaum R.O."/>
            <person name="Kuo R.C."/>
            <person name="Labutti K."/>
            <person name="Haridas S."/>
            <person name="Kuo A."/>
            <person name="Salamov A."/>
            <person name="Ahrendt S.R."/>
            <person name="Lipzen A."/>
            <person name="Sullivan W."/>
            <person name="Andreopoulos W.B."/>
            <person name="Clum A."/>
            <person name="Lindquist E."/>
            <person name="Daum C."/>
            <person name="Ramamoorthy G.K."/>
            <person name="Gryganskyi A."/>
            <person name="Culley D."/>
            <person name="Magnuson J.K."/>
            <person name="James T.Y."/>
            <person name="O'Malley M.A."/>
            <person name="Stajich J.E."/>
            <person name="Spatafora J.W."/>
            <person name="Visel A."/>
            <person name="Grigoriev I.V."/>
        </authorList>
    </citation>
    <scope>NUCLEOTIDE SEQUENCE [LARGE SCALE GENOMIC DNA]</scope>
    <source>
        <strain evidence="2 3">JEL800</strain>
    </source>
</reference>
<name>A0A1Y2C2U3_9FUNG</name>
<sequence>MQLNLIVPVLLFAIAAAAAAASDCDRLNAAFPTLGYNSTCCPVNPPSSSIPIMCDRNNNIMALMFDNKTELAGVAFPDLSGMTVLGTVYLNGNKLTGTIDQSKVPASLRFM</sequence>
<dbReference type="AlphaFoldDB" id="A0A1Y2C2U3"/>
<dbReference type="OrthoDB" id="10334204at2759"/>
<dbReference type="Proteomes" id="UP000193642">
    <property type="component" value="Unassembled WGS sequence"/>
</dbReference>
<accession>A0A1Y2C2U3</accession>
<protein>
    <recommendedName>
        <fullName evidence="4">L domain-like protein</fullName>
    </recommendedName>
</protein>
<feature type="signal peptide" evidence="1">
    <location>
        <begin position="1"/>
        <end position="21"/>
    </location>
</feature>
<evidence type="ECO:0000313" key="3">
    <source>
        <dbReference type="Proteomes" id="UP000193642"/>
    </source>
</evidence>
<feature type="chain" id="PRO_5012463371" description="L domain-like protein" evidence="1">
    <location>
        <begin position="22"/>
        <end position="111"/>
    </location>
</feature>